<proteinExistence type="predicted"/>
<evidence type="ECO:0000313" key="1">
    <source>
        <dbReference type="EMBL" id="KAJ9102199.1"/>
    </source>
</evidence>
<comment type="caution">
    <text evidence="1">The sequence shown here is derived from an EMBL/GenBank/DDBJ whole genome shotgun (WGS) entry which is preliminary data.</text>
</comment>
<name>A0ACC2VSY5_9TREE</name>
<keyword evidence="2" id="KW-1185">Reference proteome</keyword>
<dbReference type="EMBL" id="JASBWS010000065">
    <property type="protein sequence ID" value="KAJ9102199.1"/>
    <property type="molecule type" value="Genomic_DNA"/>
</dbReference>
<reference evidence="1" key="1">
    <citation type="submission" date="2023-04" db="EMBL/GenBank/DDBJ databases">
        <title>Draft Genome sequencing of Naganishia species isolated from polar environments using Oxford Nanopore Technology.</title>
        <authorList>
            <person name="Leo P."/>
            <person name="Venkateswaran K."/>
        </authorList>
    </citation>
    <scope>NUCLEOTIDE SEQUENCE</scope>
    <source>
        <strain evidence="1">MNA-CCFEE 5262</strain>
    </source>
</reference>
<organism evidence="1 2">
    <name type="scientific">Naganishia adeliensis</name>
    <dbReference type="NCBI Taxonomy" id="92952"/>
    <lineage>
        <taxon>Eukaryota</taxon>
        <taxon>Fungi</taxon>
        <taxon>Dikarya</taxon>
        <taxon>Basidiomycota</taxon>
        <taxon>Agaricomycotina</taxon>
        <taxon>Tremellomycetes</taxon>
        <taxon>Filobasidiales</taxon>
        <taxon>Filobasidiaceae</taxon>
        <taxon>Naganishia</taxon>
    </lineage>
</organism>
<accession>A0ACC2VSY5</accession>
<gene>
    <name evidence="1" type="ORF">QFC20_005028</name>
</gene>
<sequence length="998" mass="109518">MENRSPVVFVVTLVFTILGTVFTALRLISRGLVVRRLTWADALVVVAWVGGCLGSVAIIVATRYGLGKHDSVILDENRDTLKRLIYIFSIMYNPVLMATKSSILLLYLGMKSYVRFFRYASIFLLCVVNIAGLVLTLLNIFQCRPVSAALDWNPAEDAQCMQLVSLYLCSAPINVLTDCAIILLPLPILTSMRMERKQKAVLVATFCTGIFITVVDIVRIAYLQEALTSAIEYIDTAHAPYDDFAWQVSLSFMWSAVEVHVGIVCACVLVLKPLVRRLFPGIRLDTPEMPSGQFEGQATFATFATMEEIRDDGDVEGKSPRTEGERLSPRSRGSVPLPAPALEITEVSIEDSQAASSSIQPEQHERHGRVSLGIPPDDKRRLARLSPHSDRSRSPARKAAASKSEKPPREQFNMKEIDLDDMDIMDFLAVDQSGQNDIVKPWDPDTCDIPNMPEFKLDQVQVDHLLPPPAHALAAPVKPQKCTVPMRCAPTVMSGQAPPGAFSDFIVFHGTKKTSLLDLDARQAWRPVLLVSILFTVWGLSYGFLGSLTSQIQRILEFSDEQTLAQHNAYWIGYVIGPVFGYIVLSRFGFKVTFLVGLGIFSCGAMSFWPATTLTSFQGLFVSQIIISFGLSCLEIAANAYIALAGPQHLNEARLNFAQAIQATAGALSPVLSRKVLLRSVTNRSRLVDTQWAYLSVALFVITLGVIFFYIDIPEATDADLERVSRDRLHAAGLGPESTIMGASAGGILVGFGVVTMVVYLGGQESMSYFWYSLMGEVMPGASEDAAWTYNEVALACFAVGRFLASGIAYMGVPGRYILLVCITGALVTVTLAANLSLATNDNVPLAMLILTYFFESAIFPTLFAIVIRNQGARTKLVSMGLTIAIGGGGVLPSITYALRRKESTRHSINTAVGFFAVAMILPLLLNVSSTLRRWVDPTTHETSHTRSESDGSGSAFSANKMRKRLSNYITRFSIEHREYADGMEMSRREGTMERSEA</sequence>
<dbReference type="Proteomes" id="UP001230649">
    <property type="component" value="Unassembled WGS sequence"/>
</dbReference>
<protein>
    <submittedName>
        <fullName evidence="1">Uncharacterized protein</fullName>
    </submittedName>
</protein>
<evidence type="ECO:0000313" key="2">
    <source>
        <dbReference type="Proteomes" id="UP001230649"/>
    </source>
</evidence>